<dbReference type="GO" id="GO:0051539">
    <property type="term" value="F:4 iron, 4 sulfur cluster binding"/>
    <property type="evidence" value="ECO:0007669"/>
    <property type="project" value="UniProtKB-KW"/>
</dbReference>
<dbReference type="CDD" id="cd01335">
    <property type="entry name" value="Radical_SAM"/>
    <property type="match status" value="1"/>
</dbReference>
<keyword evidence="5" id="KW-0408">Iron</keyword>
<evidence type="ECO:0000259" key="8">
    <source>
        <dbReference type="Pfam" id="PF04055"/>
    </source>
</evidence>
<evidence type="ECO:0000256" key="1">
    <source>
        <dbReference type="ARBA" id="ARBA00001966"/>
    </source>
</evidence>
<evidence type="ECO:0000256" key="6">
    <source>
        <dbReference type="ARBA" id="ARBA00023014"/>
    </source>
</evidence>
<comment type="similarity">
    <text evidence="7">Belongs to the radical SAM superfamily. Anaerobic sulfatase-maturating enzyme family.</text>
</comment>
<keyword evidence="3" id="KW-0949">S-adenosyl-L-methionine</keyword>
<proteinExistence type="inferred from homology"/>
<keyword evidence="6" id="KW-0411">Iron-sulfur</keyword>
<dbReference type="Pfam" id="PF02810">
    <property type="entry name" value="SEC-C"/>
    <property type="match status" value="1"/>
</dbReference>
<dbReference type="Gene3D" id="3.20.20.70">
    <property type="entry name" value="Aldolase class I"/>
    <property type="match status" value="1"/>
</dbReference>
<accession>A0A806KFJ7</accession>
<dbReference type="InterPro" id="IPR013785">
    <property type="entry name" value="Aldolase_TIM"/>
</dbReference>
<dbReference type="NCBIfam" id="TIGR04085">
    <property type="entry name" value="rSAM_more_4Fe4S"/>
    <property type="match status" value="1"/>
</dbReference>
<evidence type="ECO:0000256" key="2">
    <source>
        <dbReference type="ARBA" id="ARBA00022485"/>
    </source>
</evidence>
<dbReference type="Pfam" id="PF13186">
    <property type="entry name" value="SPASM"/>
    <property type="match status" value="1"/>
</dbReference>
<dbReference type="SFLD" id="SFLDG01072">
    <property type="entry name" value="dehydrogenase_like"/>
    <property type="match status" value="1"/>
</dbReference>
<dbReference type="SFLD" id="SFLDG01067">
    <property type="entry name" value="SPASM/twitch_domain_containing"/>
    <property type="match status" value="1"/>
</dbReference>
<dbReference type="InterPro" id="IPR023867">
    <property type="entry name" value="Sulphatase_maturase_rSAM"/>
</dbReference>
<dbReference type="Gene3D" id="3.10.450.50">
    <property type="match status" value="1"/>
</dbReference>
<evidence type="ECO:0000256" key="3">
    <source>
        <dbReference type="ARBA" id="ARBA00022691"/>
    </source>
</evidence>
<dbReference type="InterPro" id="IPR023885">
    <property type="entry name" value="4Fe4S-binding_SPASM_dom"/>
</dbReference>
<feature type="domain" description="4Fe4S-binding SPASM" evidence="9">
    <location>
        <begin position="255"/>
        <end position="315"/>
    </location>
</feature>
<comment type="cofactor">
    <cofactor evidence="1">
        <name>[4Fe-4S] cluster</name>
        <dbReference type="ChEBI" id="CHEBI:49883"/>
    </cofactor>
</comment>
<dbReference type="EMBL" id="JQ844231">
    <property type="protein sequence ID" value="AGS53397.1"/>
    <property type="molecule type" value="Genomic_DNA"/>
</dbReference>
<keyword evidence="4" id="KW-0479">Metal-binding</keyword>
<dbReference type="SUPFAM" id="SSF103642">
    <property type="entry name" value="Sec-C motif"/>
    <property type="match status" value="1"/>
</dbReference>
<keyword evidence="2" id="KW-0004">4Fe-4S</keyword>
<dbReference type="InterPro" id="IPR058240">
    <property type="entry name" value="rSAM_sf"/>
</dbReference>
<sequence>MAKPVGSLCNLECSYCYYSKAADSSPAGWMTDSILELFIRQYIESSPGPHVSFVWHGGEPTLAGPDFYRRAVELQKRYLPDGWNCWNNLQTNGVLIDDEWAAFLAEEHFDVGLSIDASLWLHDKYRKDHGGNGSYERAAAAVRRLQSHGVQPDLMCTVTSDAAKRPLDIYRALRGFNTGWIQFIPIVRRECGGVTAGEVTADSVSGRMYGEFLCAIFDEWVLHDLGRIDVQLFAETMRVRSGGSAGLCWMADVCGKALIVERDGGVYSCDHYVFPEYRLGDIETTHLGALADSPAQRRFGEDKRSKLPNQCRSCPVLALCNGGCPKDRFALSKDGEPGLNHLCSGLRYFFSYTGPAVDMVTNLAKQGLPPEAIMANLRSRLAALWKGVNRNDPCPCGSGRKAKHCCWEKRS</sequence>
<organism evidence="10">
    <name type="scientific">uncultured bacterium contig00018</name>
    <dbReference type="NCBI Taxonomy" id="1181509"/>
    <lineage>
        <taxon>Bacteria</taxon>
        <taxon>environmental samples</taxon>
    </lineage>
</organism>
<feature type="domain" description="Radical SAM core" evidence="8">
    <location>
        <begin position="6"/>
        <end position="156"/>
    </location>
</feature>
<dbReference type="CDD" id="cd21120">
    <property type="entry name" value="SPASM_anSME"/>
    <property type="match status" value="1"/>
</dbReference>
<dbReference type="InterPro" id="IPR034491">
    <property type="entry name" value="Anaerob_Ser_sulfatase-maturase"/>
</dbReference>
<evidence type="ECO:0000256" key="4">
    <source>
        <dbReference type="ARBA" id="ARBA00022723"/>
    </source>
</evidence>
<name>A0A806KFJ7_9BACT</name>
<dbReference type="GO" id="GO:0016491">
    <property type="term" value="F:oxidoreductase activity"/>
    <property type="evidence" value="ECO:0007669"/>
    <property type="project" value="InterPro"/>
</dbReference>
<protein>
    <submittedName>
        <fullName evidence="10">Putative arylsulfatase regulatory protein</fullName>
    </submittedName>
</protein>
<dbReference type="SFLD" id="SFLDG01386">
    <property type="entry name" value="main_SPASM_domain-containing"/>
    <property type="match status" value="1"/>
</dbReference>
<evidence type="ECO:0000256" key="5">
    <source>
        <dbReference type="ARBA" id="ARBA00023004"/>
    </source>
</evidence>
<dbReference type="PANTHER" id="PTHR43273">
    <property type="entry name" value="ANAEROBIC SULFATASE-MATURATING ENZYME HOMOLOG ASLB-RELATED"/>
    <property type="match status" value="1"/>
</dbReference>
<dbReference type="SFLD" id="SFLDS00029">
    <property type="entry name" value="Radical_SAM"/>
    <property type="match status" value="1"/>
</dbReference>
<evidence type="ECO:0000256" key="7">
    <source>
        <dbReference type="ARBA" id="ARBA00023601"/>
    </source>
</evidence>
<evidence type="ECO:0000259" key="9">
    <source>
        <dbReference type="Pfam" id="PF13186"/>
    </source>
</evidence>
<dbReference type="PANTHER" id="PTHR43273:SF3">
    <property type="entry name" value="ANAEROBIC SULFATASE-MATURATING ENZYME HOMOLOG ASLB-RELATED"/>
    <property type="match status" value="1"/>
</dbReference>
<dbReference type="Pfam" id="PF04055">
    <property type="entry name" value="Radical_SAM"/>
    <property type="match status" value="1"/>
</dbReference>
<dbReference type="InterPro" id="IPR007197">
    <property type="entry name" value="rSAM"/>
</dbReference>
<dbReference type="AlphaFoldDB" id="A0A806KFJ7"/>
<evidence type="ECO:0000313" key="10">
    <source>
        <dbReference type="EMBL" id="AGS53397.1"/>
    </source>
</evidence>
<dbReference type="InterPro" id="IPR047207">
    <property type="entry name" value="SPASM_anSME"/>
</dbReference>
<dbReference type="NCBIfam" id="TIGR03942">
    <property type="entry name" value="sulfatase_rSAM"/>
    <property type="match status" value="1"/>
</dbReference>
<reference evidence="10" key="1">
    <citation type="submission" date="2012-03" db="EMBL/GenBank/DDBJ databases">
        <title>Functional metagenomics reveals considerable lignocellulase gene clusters in the gut microbiome of a wood-feeding higher termite.</title>
        <authorList>
            <person name="Liu N."/>
        </authorList>
    </citation>
    <scope>NUCLEOTIDE SEQUENCE</scope>
</reference>
<dbReference type="GO" id="GO:0046872">
    <property type="term" value="F:metal ion binding"/>
    <property type="evidence" value="ECO:0007669"/>
    <property type="project" value="UniProtKB-KW"/>
</dbReference>
<dbReference type="SUPFAM" id="SSF102114">
    <property type="entry name" value="Radical SAM enzymes"/>
    <property type="match status" value="1"/>
</dbReference>
<dbReference type="SFLD" id="SFLDF00285">
    <property type="entry name" value="anaerobic_Ser-type_sulfatase-m"/>
    <property type="match status" value="1"/>
</dbReference>
<dbReference type="InterPro" id="IPR004027">
    <property type="entry name" value="SEC_C_motif"/>
</dbReference>